<dbReference type="FunFam" id="3.30.559.10:FF:000004">
    <property type="entry name" value="Acetyltransferase component of pyruvate dehydrogenase complex"/>
    <property type="match status" value="1"/>
</dbReference>
<dbReference type="GO" id="GO:0004742">
    <property type="term" value="F:dihydrolipoyllysine-residue acetyltransferase activity"/>
    <property type="evidence" value="ECO:0007669"/>
    <property type="project" value="UniProtKB-EC"/>
</dbReference>
<dbReference type="Pfam" id="PF00364">
    <property type="entry name" value="Biotin_lipoyl"/>
    <property type="match status" value="1"/>
</dbReference>
<evidence type="ECO:0000256" key="4">
    <source>
        <dbReference type="ARBA" id="ARBA00016300"/>
    </source>
</evidence>
<dbReference type="GO" id="GO:0006086">
    <property type="term" value="P:pyruvate decarboxylation to acetyl-CoA"/>
    <property type="evidence" value="ECO:0007669"/>
    <property type="project" value="TreeGrafter"/>
</dbReference>
<dbReference type="PANTHER" id="PTHR43178:SF2">
    <property type="entry name" value="DIHYDROLIPOYLLYSINE-RESIDUE ACETYLTRANSFERASE COMPONENT OF PYRUVATE DEHYDROGENASE COMPLEX"/>
    <property type="match status" value="1"/>
</dbReference>
<name>A0A381PJS5_9ZZZZ</name>
<comment type="similarity">
    <text evidence="2">Belongs to the 2-oxoacid dehydrogenase family.</text>
</comment>
<evidence type="ECO:0000256" key="5">
    <source>
        <dbReference type="ARBA" id="ARBA00022679"/>
    </source>
</evidence>
<evidence type="ECO:0000256" key="8">
    <source>
        <dbReference type="ARBA" id="ARBA00025211"/>
    </source>
</evidence>
<evidence type="ECO:0000259" key="13">
    <source>
        <dbReference type="PROSITE" id="PS50968"/>
    </source>
</evidence>
<sequence>VLVSEGDTLKAGDPLLTLETEKAAVDVPSPFSGTIQTLFVKKGSKSKAGDKICEISSDGKTVAEAQQKQKQPKEESIKQEPTEERLTETQFEGVEQDTDFINKSFKGVHASPSVRKLARELGVDLTLITGTGMKGRVKDEDLKVYVKSILSSKRSSQQASIPEVPEIDYGSFGEIEVVPLSRIKKISGPRLHASWLNIPHVTQHDEADINEIEQIRLNTKKEAAQQGIRLTLLSYIIKSACKVLMEFPEFNSSIKPNEDSLTIKKYINIGFATDTPQGLLVPVIKNADQKDILTIATELSELSESAREKKIKLEDLQGGTFTISSLGGFGGTGFTPIINAPEVAILGVSRAQVKPVFLNGQFLPRLILPFSLSYDHRVADGVAGIRFTSRLKALLEDPETLLDSMDE</sequence>
<dbReference type="Gene3D" id="2.40.50.100">
    <property type="match status" value="1"/>
</dbReference>
<dbReference type="Pfam" id="PF00198">
    <property type="entry name" value="2-oxoacid_dh"/>
    <property type="match status" value="1"/>
</dbReference>
<evidence type="ECO:0000256" key="1">
    <source>
        <dbReference type="ARBA" id="ARBA00001938"/>
    </source>
</evidence>
<organism evidence="15">
    <name type="scientific">marine metagenome</name>
    <dbReference type="NCBI Taxonomy" id="408172"/>
    <lineage>
        <taxon>unclassified sequences</taxon>
        <taxon>metagenomes</taxon>
        <taxon>ecological metagenomes</taxon>
    </lineage>
</organism>
<dbReference type="InterPro" id="IPR036625">
    <property type="entry name" value="E3-bd_dom_sf"/>
</dbReference>
<evidence type="ECO:0000259" key="14">
    <source>
        <dbReference type="PROSITE" id="PS51826"/>
    </source>
</evidence>
<comment type="function">
    <text evidence="8">The pyruvate dehydrogenase complex catalyzes the overall conversion of pyruvate to acetyl-CoA and CO(2). It contains multiple copies of three enzymatic components: pyruvate dehydrogenase (E1), dihydrolipoamide acetyltransferase (E2) and lipoamide dehydrogenase (E3).</text>
</comment>
<evidence type="ECO:0000256" key="6">
    <source>
        <dbReference type="ARBA" id="ARBA00022823"/>
    </source>
</evidence>
<evidence type="ECO:0000256" key="12">
    <source>
        <dbReference type="SAM" id="MobiDB-lite"/>
    </source>
</evidence>
<dbReference type="GO" id="GO:0031405">
    <property type="term" value="F:lipoic acid binding"/>
    <property type="evidence" value="ECO:0007669"/>
    <property type="project" value="TreeGrafter"/>
</dbReference>
<dbReference type="InterPro" id="IPR003016">
    <property type="entry name" value="2-oxoA_DH_lipoyl-BS"/>
</dbReference>
<keyword evidence="6" id="KW-0450">Lipoyl</keyword>
<evidence type="ECO:0000256" key="10">
    <source>
        <dbReference type="ARBA" id="ARBA00031531"/>
    </source>
</evidence>
<dbReference type="InterPro" id="IPR000089">
    <property type="entry name" value="Biotin_lipoyl"/>
</dbReference>
<keyword evidence="5" id="KW-0808">Transferase</keyword>
<proteinExistence type="inferred from homology"/>
<gene>
    <name evidence="15" type="ORF">METZ01_LOCUS19542</name>
</gene>
<dbReference type="InterPro" id="IPR023213">
    <property type="entry name" value="CAT-like_dom_sf"/>
</dbReference>
<dbReference type="InterPro" id="IPR011053">
    <property type="entry name" value="Single_hybrid_motif"/>
</dbReference>
<dbReference type="Gene3D" id="3.30.559.10">
    <property type="entry name" value="Chloramphenicol acetyltransferase-like domain"/>
    <property type="match status" value="1"/>
</dbReference>
<dbReference type="CDD" id="cd06849">
    <property type="entry name" value="lipoyl_domain"/>
    <property type="match status" value="1"/>
</dbReference>
<evidence type="ECO:0000256" key="11">
    <source>
        <dbReference type="ARBA" id="ARBA00048370"/>
    </source>
</evidence>
<dbReference type="PROSITE" id="PS00189">
    <property type="entry name" value="LIPOYL"/>
    <property type="match status" value="1"/>
</dbReference>
<evidence type="ECO:0000256" key="9">
    <source>
        <dbReference type="ARBA" id="ARBA00029730"/>
    </source>
</evidence>
<dbReference type="InterPro" id="IPR001078">
    <property type="entry name" value="2-oxoacid_DH_actylTfrase"/>
</dbReference>
<dbReference type="SUPFAM" id="SSF51230">
    <property type="entry name" value="Single hybrid motif"/>
    <property type="match status" value="1"/>
</dbReference>
<dbReference type="Gene3D" id="4.10.320.10">
    <property type="entry name" value="E3-binding domain"/>
    <property type="match status" value="1"/>
</dbReference>
<evidence type="ECO:0000256" key="3">
    <source>
        <dbReference type="ARBA" id="ARBA00013114"/>
    </source>
</evidence>
<feature type="region of interest" description="Disordered" evidence="12">
    <location>
        <begin position="63"/>
        <end position="90"/>
    </location>
</feature>
<protein>
    <recommendedName>
        <fullName evidence="4">Dihydrolipoyllysine-residue acetyltransferase component of pyruvate dehydrogenase complex</fullName>
        <ecNumber evidence="3">2.3.1.12</ecNumber>
    </recommendedName>
    <alternativeName>
        <fullName evidence="9">Dihydrolipoamide acetyltransferase component of pyruvate dehydrogenase complex</fullName>
    </alternativeName>
    <alternativeName>
        <fullName evidence="10">E2</fullName>
    </alternativeName>
</protein>
<dbReference type="InterPro" id="IPR050743">
    <property type="entry name" value="2-oxoacid_DH_E2_comp"/>
</dbReference>
<comment type="catalytic activity">
    <reaction evidence="11">
        <text>N(6)-[(R)-dihydrolipoyl]-L-lysyl-[protein] + acetyl-CoA = N(6)-[(R)-S(8)-acetyldihydrolipoyl]-L-lysyl-[protein] + CoA</text>
        <dbReference type="Rhea" id="RHEA:17017"/>
        <dbReference type="Rhea" id="RHEA-COMP:10475"/>
        <dbReference type="Rhea" id="RHEA-COMP:10478"/>
        <dbReference type="ChEBI" id="CHEBI:57287"/>
        <dbReference type="ChEBI" id="CHEBI:57288"/>
        <dbReference type="ChEBI" id="CHEBI:83100"/>
        <dbReference type="ChEBI" id="CHEBI:83111"/>
        <dbReference type="EC" id="2.3.1.12"/>
    </reaction>
</comment>
<evidence type="ECO:0000256" key="2">
    <source>
        <dbReference type="ARBA" id="ARBA00007317"/>
    </source>
</evidence>
<dbReference type="PROSITE" id="PS51826">
    <property type="entry name" value="PSBD"/>
    <property type="match status" value="1"/>
</dbReference>
<dbReference type="InterPro" id="IPR004167">
    <property type="entry name" value="PSBD"/>
</dbReference>
<dbReference type="AlphaFoldDB" id="A0A381PJS5"/>
<accession>A0A381PJS5</accession>
<keyword evidence="7" id="KW-0012">Acyltransferase</keyword>
<dbReference type="PANTHER" id="PTHR43178">
    <property type="entry name" value="DIHYDROLIPOAMIDE ACETYLTRANSFERASE COMPONENT OF PYRUVATE DEHYDROGENASE COMPLEX"/>
    <property type="match status" value="1"/>
</dbReference>
<feature type="domain" description="Lipoyl-binding" evidence="13">
    <location>
        <begin position="1"/>
        <end position="56"/>
    </location>
</feature>
<feature type="compositionally biased region" description="Basic and acidic residues" evidence="12">
    <location>
        <begin position="71"/>
        <end position="87"/>
    </location>
</feature>
<dbReference type="EMBL" id="UINC01000991">
    <property type="protein sequence ID" value="SUZ66688.1"/>
    <property type="molecule type" value="Genomic_DNA"/>
</dbReference>
<reference evidence="15" key="1">
    <citation type="submission" date="2018-05" db="EMBL/GenBank/DDBJ databases">
        <authorList>
            <person name="Lanie J.A."/>
            <person name="Ng W.-L."/>
            <person name="Kazmierczak K.M."/>
            <person name="Andrzejewski T.M."/>
            <person name="Davidsen T.M."/>
            <person name="Wayne K.J."/>
            <person name="Tettelin H."/>
            <person name="Glass J.I."/>
            <person name="Rusch D."/>
            <person name="Podicherti R."/>
            <person name="Tsui H.-C.T."/>
            <person name="Winkler M.E."/>
        </authorList>
    </citation>
    <scope>NUCLEOTIDE SEQUENCE</scope>
</reference>
<dbReference type="PROSITE" id="PS50968">
    <property type="entry name" value="BIOTINYL_LIPOYL"/>
    <property type="match status" value="1"/>
</dbReference>
<feature type="domain" description="Peripheral subunit-binding (PSBD)" evidence="14">
    <location>
        <begin position="109"/>
        <end position="146"/>
    </location>
</feature>
<dbReference type="GO" id="GO:0005737">
    <property type="term" value="C:cytoplasm"/>
    <property type="evidence" value="ECO:0007669"/>
    <property type="project" value="TreeGrafter"/>
</dbReference>
<dbReference type="EC" id="2.3.1.12" evidence="3"/>
<evidence type="ECO:0000313" key="15">
    <source>
        <dbReference type="EMBL" id="SUZ66688.1"/>
    </source>
</evidence>
<dbReference type="SUPFAM" id="SSF47005">
    <property type="entry name" value="Peripheral subunit-binding domain of 2-oxo acid dehydrogenase complex"/>
    <property type="match status" value="1"/>
</dbReference>
<dbReference type="SUPFAM" id="SSF52777">
    <property type="entry name" value="CoA-dependent acyltransferases"/>
    <property type="match status" value="1"/>
</dbReference>
<feature type="non-terminal residue" evidence="15">
    <location>
        <position position="1"/>
    </location>
</feature>
<dbReference type="Pfam" id="PF02817">
    <property type="entry name" value="E3_binding"/>
    <property type="match status" value="1"/>
</dbReference>
<comment type="cofactor">
    <cofactor evidence="1">
        <name>(R)-lipoate</name>
        <dbReference type="ChEBI" id="CHEBI:83088"/>
    </cofactor>
</comment>
<evidence type="ECO:0000256" key="7">
    <source>
        <dbReference type="ARBA" id="ARBA00023315"/>
    </source>
</evidence>